<comment type="caution">
    <text evidence="9">The sequence shown here is derived from an EMBL/GenBank/DDBJ whole genome shotgun (WGS) entry which is preliminary data.</text>
</comment>
<gene>
    <name evidence="9" type="ORF">EV678_0432</name>
</gene>
<evidence type="ECO:0000256" key="1">
    <source>
        <dbReference type="ARBA" id="ARBA00004651"/>
    </source>
</evidence>
<feature type="transmembrane region" description="Helical" evidence="7">
    <location>
        <begin position="187"/>
        <end position="206"/>
    </location>
</feature>
<comment type="subcellular location">
    <subcellularLocation>
        <location evidence="1 7">Cell membrane</location>
        <topology evidence="1 7">Multi-pass membrane protein</topology>
    </subcellularLocation>
</comment>
<reference evidence="9 10" key="1">
    <citation type="submission" date="2019-02" db="EMBL/GenBank/DDBJ databases">
        <title>Genomic Encyclopedia of Type Strains, Phase IV (KMG-IV): sequencing the most valuable type-strain genomes for metagenomic binning, comparative biology and taxonomic classification.</title>
        <authorList>
            <person name="Goeker M."/>
        </authorList>
    </citation>
    <scope>NUCLEOTIDE SEQUENCE [LARGE SCALE GENOMIC DNA]</scope>
    <source>
        <strain evidence="9 10">DSM 21223</strain>
    </source>
</reference>
<organism evidence="9 10">
    <name type="scientific">Azospira oryzae</name>
    <dbReference type="NCBI Taxonomy" id="146939"/>
    <lineage>
        <taxon>Bacteria</taxon>
        <taxon>Pseudomonadati</taxon>
        <taxon>Pseudomonadota</taxon>
        <taxon>Betaproteobacteria</taxon>
        <taxon>Rhodocyclales</taxon>
        <taxon>Rhodocyclaceae</taxon>
        <taxon>Azospira</taxon>
    </lineage>
</organism>
<feature type="transmembrane region" description="Helical" evidence="7">
    <location>
        <begin position="99"/>
        <end position="120"/>
    </location>
</feature>
<evidence type="ECO:0000313" key="10">
    <source>
        <dbReference type="Proteomes" id="UP000292136"/>
    </source>
</evidence>
<dbReference type="PANTHER" id="PTHR43163:SF2">
    <property type="entry name" value="ABC TRANSPORTER PERMEASE PROTEIN"/>
    <property type="match status" value="1"/>
</dbReference>
<proteinExistence type="inferred from homology"/>
<evidence type="ECO:0000256" key="5">
    <source>
        <dbReference type="ARBA" id="ARBA00022989"/>
    </source>
</evidence>
<feature type="domain" description="ABC transmembrane type-1" evidence="8">
    <location>
        <begin position="93"/>
        <end position="310"/>
    </location>
</feature>
<evidence type="ECO:0000259" key="8">
    <source>
        <dbReference type="PROSITE" id="PS50928"/>
    </source>
</evidence>
<evidence type="ECO:0000256" key="3">
    <source>
        <dbReference type="ARBA" id="ARBA00022475"/>
    </source>
</evidence>
<evidence type="ECO:0000256" key="7">
    <source>
        <dbReference type="RuleBase" id="RU363032"/>
    </source>
</evidence>
<feature type="transmembrane region" description="Helical" evidence="7">
    <location>
        <begin position="132"/>
        <end position="155"/>
    </location>
</feature>
<evidence type="ECO:0000313" key="9">
    <source>
        <dbReference type="EMBL" id="RZT89639.1"/>
    </source>
</evidence>
<dbReference type="PROSITE" id="PS50928">
    <property type="entry name" value="ABC_TM1"/>
    <property type="match status" value="1"/>
</dbReference>
<dbReference type="InterPro" id="IPR000515">
    <property type="entry name" value="MetI-like"/>
</dbReference>
<sequence>MTFILRRLLHGAWVLLAVSALVFAALYVVGNPVELLVDPQADPADTARTIAALGLDQPLWRQYLTFLGNAARGNLGTSFIHGVPALSLILERLPATLELALSALFLALLLGIPLGLWAGLRPTSLAGRLIGAASTLGFALPAFWVGLMLILVFAVQLQWLPPGGRGETREVLGLSLSVFTLDGWRHLLLPALNLALYKAALVVRLVRAGSREALAQDYVRFARAKGLTESRVVTGHVLPNTLIPVVTVLGMELGALIAFAVVTETVFGWPGMGKLLMDAINALDRPVVVAYLLFAAALFVVLNLLVELLYGWLDPRVREGRQ</sequence>
<keyword evidence="4 7" id="KW-0812">Transmembrane</keyword>
<dbReference type="Pfam" id="PF00528">
    <property type="entry name" value="BPD_transp_1"/>
    <property type="match status" value="1"/>
</dbReference>
<feature type="transmembrane region" description="Helical" evidence="7">
    <location>
        <begin position="241"/>
        <end position="269"/>
    </location>
</feature>
<protein>
    <submittedName>
        <fullName evidence="9">Peptide/nickel transport system permease protein</fullName>
    </submittedName>
</protein>
<dbReference type="Gene3D" id="1.10.3720.10">
    <property type="entry name" value="MetI-like"/>
    <property type="match status" value="1"/>
</dbReference>
<dbReference type="SUPFAM" id="SSF161098">
    <property type="entry name" value="MetI-like"/>
    <property type="match status" value="1"/>
</dbReference>
<evidence type="ECO:0000256" key="2">
    <source>
        <dbReference type="ARBA" id="ARBA00022448"/>
    </source>
</evidence>
<feature type="transmembrane region" description="Helical" evidence="7">
    <location>
        <begin position="289"/>
        <end position="313"/>
    </location>
</feature>
<dbReference type="Pfam" id="PF19300">
    <property type="entry name" value="BPD_transp_1_N"/>
    <property type="match status" value="1"/>
</dbReference>
<dbReference type="PANTHER" id="PTHR43163">
    <property type="entry name" value="DIPEPTIDE TRANSPORT SYSTEM PERMEASE PROTEIN DPPB-RELATED"/>
    <property type="match status" value="1"/>
</dbReference>
<dbReference type="RefSeq" id="WP_130458344.1">
    <property type="nucleotide sequence ID" value="NZ_SHKM01000001.1"/>
</dbReference>
<keyword evidence="2 7" id="KW-0813">Transport</keyword>
<dbReference type="InterPro" id="IPR035906">
    <property type="entry name" value="MetI-like_sf"/>
</dbReference>
<accession>A0ABY0IUM0</accession>
<keyword evidence="10" id="KW-1185">Reference proteome</keyword>
<name>A0ABY0IUM0_9RHOO</name>
<dbReference type="Proteomes" id="UP000292136">
    <property type="component" value="Unassembled WGS sequence"/>
</dbReference>
<keyword evidence="3" id="KW-1003">Cell membrane</keyword>
<dbReference type="InterPro" id="IPR045621">
    <property type="entry name" value="BPD_transp_1_N"/>
</dbReference>
<keyword evidence="6 7" id="KW-0472">Membrane</keyword>
<comment type="similarity">
    <text evidence="7">Belongs to the binding-protein-dependent transport system permease family.</text>
</comment>
<evidence type="ECO:0000256" key="6">
    <source>
        <dbReference type="ARBA" id="ARBA00023136"/>
    </source>
</evidence>
<dbReference type="CDD" id="cd06261">
    <property type="entry name" value="TM_PBP2"/>
    <property type="match status" value="1"/>
</dbReference>
<evidence type="ECO:0000256" key="4">
    <source>
        <dbReference type="ARBA" id="ARBA00022692"/>
    </source>
</evidence>
<dbReference type="EMBL" id="SHKM01000001">
    <property type="protein sequence ID" value="RZT89639.1"/>
    <property type="molecule type" value="Genomic_DNA"/>
</dbReference>
<keyword evidence="5 7" id="KW-1133">Transmembrane helix</keyword>